<reference evidence="2 3" key="1">
    <citation type="submission" date="2016-09" db="EMBL/GenBank/DDBJ databases">
        <title>The draft genome of Dichanthelium oligosanthes: A C3 panicoid grass species.</title>
        <authorList>
            <person name="Studer A.J."/>
            <person name="Schnable J.C."/>
            <person name="Brutnell T.P."/>
        </authorList>
    </citation>
    <scope>NUCLEOTIDE SEQUENCE [LARGE SCALE GENOMIC DNA]</scope>
    <source>
        <strain evidence="3">cv. Kellogg 1175</strain>
        <tissue evidence="2">Leaf</tissue>
    </source>
</reference>
<dbReference type="Proteomes" id="UP000095767">
    <property type="component" value="Unassembled WGS sequence"/>
</dbReference>
<organism evidence="2 3">
    <name type="scientific">Dichanthelium oligosanthes</name>
    <dbReference type="NCBI Taxonomy" id="888268"/>
    <lineage>
        <taxon>Eukaryota</taxon>
        <taxon>Viridiplantae</taxon>
        <taxon>Streptophyta</taxon>
        <taxon>Embryophyta</taxon>
        <taxon>Tracheophyta</taxon>
        <taxon>Spermatophyta</taxon>
        <taxon>Magnoliopsida</taxon>
        <taxon>Liliopsida</taxon>
        <taxon>Poales</taxon>
        <taxon>Poaceae</taxon>
        <taxon>PACMAD clade</taxon>
        <taxon>Panicoideae</taxon>
        <taxon>Panicodae</taxon>
        <taxon>Paniceae</taxon>
        <taxon>Dichantheliinae</taxon>
        <taxon>Dichanthelium</taxon>
    </lineage>
</organism>
<keyword evidence="3" id="KW-1185">Reference proteome</keyword>
<sequence>MQDIHGEDQLQDNQGQIYNQNMQLGFVQLFEPVTYPILLNKFPKPVLFKQNLDAIRLWAKFLAPGPGSPEVLVPKSWVDFFTSMLLNSGSFGWAKNFLASPALDFLNSESSSSVPFILPSACPDLPAHSFSEQMLHQNFASTTLQSTPLQDKSKGKGKVQPSD</sequence>
<proteinExistence type="predicted"/>
<evidence type="ECO:0000313" key="3">
    <source>
        <dbReference type="Proteomes" id="UP000095767"/>
    </source>
</evidence>
<dbReference type="OrthoDB" id="696409at2759"/>
<name>A0A1E5UXI7_9POAL</name>
<evidence type="ECO:0000313" key="2">
    <source>
        <dbReference type="EMBL" id="OEL17570.1"/>
    </source>
</evidence>
<comment type="caution">
    <text evidence="2">The sequence shown here is derived from an EMBL/GenBank/DDBJ whole genome shotgun (WGS) entry which is preliminary data.</text>
</comment>
<gene>
    <name evidence="2" type="ORF">BAE44_0021410</name>
</gene>
<dbReference type="AlphaFoldDB" id="A0A1E5UXI7"/>
<protein>
    <submittedName>
        <fullName evidence="2">Uncharacterized protein</fullName>
    </submittedName>
</protein>
<accession>A0A1E5UXI7</accession>
<dbReference type="EMBL" id="LWDX02059531">
    <property type="protein sequence ID" value="OEL17570.1"/>
    <property type="molecule type" value="Genomic_DNA"/>
</dbReference>
<evidence type="ECO:0000256" key="1">
    <source>
        <dbReference type="SAM" id="MobiDB-lite"/>
    </source>
</evidence>
<feature type="region of interest" description="Disordered" evidence="1">
    <location>
        <begin position="143"/>
        <end position="163"/>
    </location>
</feature>